<organism evidence="2">
    <name type="scientific">Anopheles sinensis</name>
    <name type="common">Mosquito</name>
    <dbReference type="NCBI Taxonomy" id="74873"/>
    <lineage>
        <taxon>Eukaryota</taxon>
        <taxon>Metazoa</taxon>
        <taxon>Ecdysozoa</taxon>
        <taxon>Arthropoda</taxon>
        <taxon>Hexapoda</taxon>
        <taxon>Insecta</taxon>
        <taxon>Pterygota</taxon>
        <taxon>Neoptera</taxon>
        <taxon>Endopterygota</taxon>
        <taxon>Diptera</taxon>
        <taxon>Nematocera</taxon>
        <taxon>Culicoidea</taxon>
        <taxon>Culicidae</taxon>
        <taxon>Anophelinae</taxon>
        <taxon>Anopheles</taxon>
    </lineage>
</organism>
<dbReference type="EnsemblMetazoa" id="ASIC007000-RA">
    <property type="protein sequence ID" value="ASIC007000-PA"/>
    <property type="gene ID" value="ASIC007000"/>
</dbReference>
<dbReference type="EMBL" id="KE524984">
    <property type="protein sequence ID" value="KFB39503.1"/>
    <property type="molecule type" value="Genomic_DNA"/>
</dbReference>
<feature type="region of interest" description="Disordered" evidence="1">
    <location>
        <begin position="76"/>
        <end position="101"/>
    </location>
</feature>
<dbReference type="EMBL" id="ATLV01014741">
    <property type="status" value="NOT_ANNOTATED_CDS"/>
    <property type="molecule type" value="Genomic_DNA"/>
</dbReference>
<gene>
    <name evidence="2" type="ORF">ZHAS_00007000</name>
</gene>
<dbReference type="Proteomes" id="UP000030765">
    <property type="component" value="Unassembled WGS sequence"/>
</dbReference>
<evidence type="ECO:0000313" key="2">
    <source>
        <dbReference type="EMBL" id="KFB39503.1"/>
    </source>
</evidence>
<dbReference type="AlphaFoldDB" id="A0A084VNF9"/>
<protein>
    <submittedName>
        <fullName evidence="2 3">Uncharacterized protein</fullName>
    </submittedName>
</protein>
<proteinExistence type="predicted"/>
<evidence type="ECO:0000313" key="4">
    <source>
        <dbReference type="Proteomes" id="UP000030765"/>
    </source>
</evidence>
<accession>A0A084VNF9</accession>
<evidence type="ECO:0000313" key="3">
    <source>
        <dbReference type="EnsemblMetazoa" id="ASIC007000-PA"/>
    </source>
</evidence>
<dbReference type="VEuPathDB" id="VectorBase:ASIC007000"/>
<reference evidence="2 4" key="1">
    <citation type="journal article" date="2014" name="BMC Genomics">
        <title>Genome sequence of Anopheles sinensis provides insight into genetics basis of mosquito competence for malaria parasites.</title>
        <authorList>
            <person name="Zhou D."/>
            <person name="Zhang D."/>
            <person name="Ding G."/>
            <person name="Shi L."/>
            <person name="Hou Q."/>
            <person name="Ye Y."/>
            <person name="Xu Y."/>
            <person name="Zhou H."/>
            <person name="Xiong C."/>
            <person name="Li S."/>
            <person name="Yu J."/>
            <person name="Hong S."/>
            <person name="Yu X."/>
            <person name="Zou P."/>
            <person name="Chen C."/>
            <person name="Chang X."/>
            <person name="Wang W."/>
            <person name="Lv Y."/>
            <person name="Sun Y."/>
            <person name="Ma L."/>
            <person name="Shen B."/>
            <person name="Zhu C."/>
        </authorList>
    </citation>
    <scope>NUCLEOTIDE SEQUENCE [LARGE SCALE GENOMIC DNA]</scope>
</reference>
<reference evidence="3" key="2">
    <citation type="submission" date="2020-05" db="UniProtKB">
        <authorList>
            <consortium name="EnsemblMetazoa"/>
        </authorList>
    </citation>
    <scope>IDENTIFICATION</scope>
</reference>
<name>A0A084VNF9_ANOSI</name>
<evidence type="ECO:0000256" key="1">
    <source>
        <dbReference type="SAM" id="MobiDB-lite"/>
    </source>
</evidence>
<sequence>MLPFSVSLFWWNKLSHPSTFRASPPGAFSGYDEKDTKKEDLGRRFYAPSNVANIVMPDALLERAYVKYAESRDKNRTLHGSLDNGSNRINYPLCHREEGSA</sequence>
<keyword evidence="4" id="KW-1185">Reference proteome</keyword>